<reference evidence="11 12" key="2">
    <citation type="journal article" date="2010" name="Stand. Genomic Sci.">
        <title>Complete genome sequence of Kribbella flavida type strain (IFO 14399).</title>
        <authorList>
            <person name="Pukall R."/>
            <person name="Lapidus A."/>
            <person name="Glavina Del Rio T."/>
            <person name="Copeland A."/>
            <person name="Tice H."/>
            <person name="Cheng J.-F."/>
            <person name="Lucas S."/>
            <person name="Chen F."/>
            <person name="Nolan M."/>
            <person name="LaButti K."/>
            <person name="Pati A."/>
            <person name="Ivanova N."/>
            <person name="Mavrommatis K."/>
            <person name="Mikhailova N."/>
            <person name="Pitluck S."/>
            <person name="Bruce D."/>
            <person name="Goodwin L."/>
            <person name="Land M."/>
            <person name="Hauser L."/>
            <person name="Chang Y.-J."/>
            <person name="Jeffries C.D."/>
            <person name="Chen A."/>
            <person name="Palaniappan K."/>
            <person name="Chain P."/>
            <person name="Rohde M."/>
            <person name="Goeker M."/>
            <person name="Bristow J."/>
            <person name="Eisen J.A."/>
            <person name="Markowitz V."/>
            <person name="Hugenholtz P."/>
            <person name="Kyrpides N.C."/>
            <person name="Klenk H.-P."/>
            <person name="Brettin T."/>
        </authorList>
    </citation>
    <scope>NUCLEOTIDE SEQUENCE [LARGE SCALE GENOMIC DNA]</scope>
    <source>
        <strain evidence="12">DSM 17836 / JCM 10339 / NBRC 14399</strain>
    </source>
</reference>
<evidence type="ECO:0000313" key="11">
    <source>
        <dbReference type="EMBL" id="ADB30414.1"/>
    </source>
</evidence>
<keyword evidence="9" id="KW-1133">Transmembrane helix</keyword>
<dbReference type="PANTHER" id="PTHR24421">
    <property type="entry name" value="NITRATE/NITRITE SENSOR PROTEIN NARX-RELATED"/>
    <property type="match status" value="1"/>
</dbReference>
<evidence type="ECO:0000259" key="10">
    <source>
        <dbReference type="Pfam" id="PF07730"/>
    </source>
</evidence>
<keyword evidence="9" id="KW-0812">Transmembrane</keyword>
<dbReference type="InterPro" id="IPR011712">
    <property type="entry name" value="Sig_transdc_His_kin_sub3_dim/P"/>
</dbReference>
<keyword evidence="7" id="KW-0067">ATP-binding</keyword>
<dbReference type="EC" id="2.7.13.3" evidence="2"/>
<dbReference type="HOGENOM" id="CLU_000445_20_1_11"/>
<dbReference type="GO" id="GO:0000155">
    <property type="term" value="F:phosphorelay sensor kinase activity"/>
    <property type="evidence" value="ECO:0007669"/>
    <property type="project" value="InterPro"/>
</dbReference>
<evidence type="ECO:0000256" key="4">
    <source>
        <dbReference type="ARBA" id="ARBA00022679"/>
    </source>
</evidence>
<keyword evidence="12" id="KW-1185">Reference proteome</keyword>
<name>D2Q4A0_KRIFD</name>
<keyword evidence="3" id="KW-0597">Phosphoprotein</keyword>
<dbReference type="InterPro" id="IPR050482">
    <property type="entry name" value="Sensor_HK_TwoCompSys"/>
</dbReference>
<keyword evidence="9" id="KW-0472">Membrane</keyword>
<dbReference type="STRING" id="479435.Kfla_1311"/>
<dbReference type="SUPFAM" id="SSF55874">
    <property type="entry name" value="ATPase domain of HSP90 chaperone/DNA topoisomerase II/histidine kinase"/>
    <property type="match status" value="1"/>
</dbReference>
<feature type="transmembrane region" description="Helical" evidence="9">
    <location>
        <begin position="60"/>
        <end position="84"/>
    </location>
</feature>
<evidence type="ECO:0000256" key="8">
    <source>
        <dbReference type="ARBA" id="ARBA00023012"/>
    </source>
</evidence>
<evidence type="ECO:0000256" key="6">
    <source>
        <dbReference type="ARBA" id="ARBA00022777"/>
    </source>
</evidence>
<dbReference type="PANTHER" id="PTHR24421:SF10">
    <property type="entry name" value="NITRATE_NITRITE SENSOR PROTEIN NARQ"/>
    <property type="match status" value="1"/>
</dbReference>
<reference evidence="12" key="1">
    <citation type="submission" date="2009-09" db="EMBL/GenBank/DDBJ databases">
        <title>The complete genome of Kribbella flavida DSM 17836.</title>
        <authorList>
            <consortium name="US DOE Joint Genome Institute (JGI-PGF)"/>
            <person name="Lucas S."/>
            <person name="Copeland A."/>
            <person name="Lapidus A."/>
            <person name="Glavina del Rio T."/>
            <person name="Dalin E."/>
            <person name="Tice H."/>
            <person name="Bruce D."/>
            <person name="Goodwin L."/>
            <person name="Pitluck S."/>
            <person name="Kyrpides N."/>
            <person name="Mavromatis K."/>
            <person name="Ivanova N."/>
            <person name="Saunders E."/>
            <person name="Brettin T."/>
            <person name="Detter J.C."/>
            <person name="Han C."/>
            <person name="Larimer F."/>
            <person name="Land M."/>
            <person name="Hauser L."/>
            <person name="Markowitz V."/>
            <person name="Cheng J.-F."/>
            <person name="Hugenholtz P."/>
            <person name="Woyke T."/>
            <person name="Wu D."/>
            <person name="Pukall R."/>
            <person name="Klenk H.-P."/>
            <person name="Eisen J.A."/>
        </authorList>
    </citation>
    <scope>NUCLEOTIDE SEQUENCE [LARGE SCALE GENOMIC DNA]</scope>
    <source>
        <strain evidence="12">DSM 17836 / JCM 10339 / NBRC 14399</strain>
    </source>
</reference>
<dbReference type="EMBL" id="CP001736">
    <property type="protein sequence ID" value="ADB30414.1"/>
    <property type="molecule type" value="Genomic_DNA"/>
</dbReference>
<keyword evidence="5" id="KW-0547">Nucleotide-binding</keyword>
<dbReference type="Proteomes" id="UP000007967">
    <property type="component" value="Chromosome"/>
</dbReference>
<accession>D2Q4A0</accession>
<feature type="transmembrane region" description="Helical" evidence="9">
    <location>
        <begin position="115"/>
        <end position="135"/>
    </location>
</feature>
<dbReference type="AlphaFoldDB" id="D2Q4A0"/>
<proteinExistence type="predicted"/>
<evidence type="ECO:0000256" key="1">
    <source>
        <dbReference type="ARBA" id="ARBA00000085"/>
    </source>
</evidence>
<keyword evidence="8" id="KW-0902">Two-component regulatory system</keyword>
<protein>
    <recommendedName>
        <fullName evidence="2">histidine kinase</fullName>
        <ecNumber evidence="2">2.7.13.3</ecNumber>
    </recommendedName>
</protein>
<feature type="domain" description="Signal transduction histidine kinase subgroup 3 dimerisation and phosphoacceptor" evidence="10">
    <location>
        <begin position="180"/>
        <end position="253"/>
    </location>
</feature>
<sequence length="408" mass="41660">MPLVGEIVALGLLTVADTVITLRTPAPDHGLITTAFSGITPALGTAAGVLAVLRRRFGRVALLTVVIAGASLLVSGLTALAAAFGTPVQAQPALTEALALALLCGAACHRLPARTIVPLVVLAGLAMTAAPLLRFGIGSPWALLAVPQALLWGAGVGTGLVLRDSAGRYAANLAAAREAERVALARELHDFVAHHITGIVVLAQGARVVAGRRRGGGEGDGPGSAETVYQQIEQAGGEALTAMRRVVGMLRTDRSSEPATAGDGRLTAELKDACGNDPRVRLTITDELAGERVPGPVVTAAHRIVLEAVTNARRYAVPGTPIEVGARLERRGLTSALLLEVVNEVEPPAVRGEGYGLLGMAERARALGGTLVSGPDAGPAGPWRVTARLPVDAGPGQPIGPDRTAARP</sequence>
<evidence type="ECO:0000256" key="9">
    <source>
        <dbReference type="SAM" id="Phobius"/>
    </source>
</evidence>
<evidence type="ECO:0000256" key="2">
    <source>
        <dbReference type="ARBA" id="ARBA00012438"/>
    </source>
</evidence>
<dbReference type="GO" id="GO:0046983">
    <property type="term" value="F:protein dimerization activity"/>
    <property type="evidence" value="ECO:0007669"/>
    <property type="project" value="InterPro"/>
</dbReference>
<dbReference type="Gene3D" id="3.30.565.10">
    <property type="entry name" value="Histidine kinase-like ATPase, C-terminal domain"/>
    <property type="match status" value="1"/>
</dbReference>
<dbReference type="Gene3D" id="1.20.5.1930">
    <property type="match status" value="1"/>
</dbReference>
<dbReference type="KEGG" id="kfl:Kfla_1311"/>
<evidence type="ECO:0000256" key="3">
    <source>
        <dbReference type="ARBA" id="ARBA00022553"/>
    </source>
</evidence>
<comment type="catalytic activity">
    <reaction evidence="1">
        <text>ATP + protein L-histidine = ADP + protein N-phospho-L-histidine.</text>
        <dbReference type="EC" id="2.7.13.3"/>
    </reaction>
</comment>
<dbReference type="InterPro" id="IPR036890">
    <property type="entry name" value="HATPase_C_sf"/>
</dbReference>
<evidence type="ECO:0000256" key="5">
    <source>
        <dbReference type="ARBA" id="ARBA00022741"/>
    </source>
</evidence>
<feature type="transmembrane region" description="Helical" evidence="9">
    <location>
        <begin position="141"/>
        <end position="162"/>
    </location>
</feature>
<evidence type="ECO:0000256" key="7">
    <source>
        <dbReference type="ARBA" id="ARBA00022840"/>
    </source>
</evidence>
<keyword evidence="6 11" id="KW-0418">Kinase</keyword>
<dbReference type="eggNOG" id="COG4585">
    <property type="taxonomic scope" value="Bacteria"/>
</dbReference>
<keyword evidence="4" id="KW-0808">Transferase</keyword>
<evidence type="ECO:0000313" key="12">
    <source>
        <dbReference type="Proteomes" id="UP000007967"/>
    </source>
</evidence>
<organism evidence="11 12">
    <name type="scientific">Kribbella flavida (strain DSM 17836 / JCM 10339 / NBRC 14399)</name>
    <dbReference type="NCBI Taxonomy" id="479435"/>
    <lineage>
        <taxon>Bacteria</taxon>
        <taxon>Bacillati</taxon>
        <taxon>Actinomycetota</taxon>
        <taxon>Actinomycetes</taxon>
        <taxon>Propionibacteriales</taxon>
        <taxon>Kribbellaceae</taxon>
        <taxon>Kribbella</taxon>
    </lineage>
</organism>
<dbReference type="GO" id="GO:0016020">
    <property type="term" value="C:membrane"/>
    <property type="evidence" value="ECO:0007669"/>
    <property type="project" value="InterPro"/>
</dbReference>
<gene>
    <name evidence="11" type="ordered locus">Kfla_1311</name>
</gene>
<feature type="transmembrane region" description="Helical" evidence="9">
    <location>
        <begin position="90"/>
        <end position="108"/>
    </location>
</feature>
<dbReference type="Pfam" id="PF07730">
    <property type="entry name" value="HisKA_3"/>
    <property type="match status" value="1"/>
</dbReference>
<dbReference type="CDD" id="cd16917">
    <property type="entry name" value="HATPase_UhpB-NarQ-NarX-like"/>
    <property type="match status" value="1"/>
</dbReference>
<dbReference type="GO" id="GO:0005524">
    <property type="term" value="F:ATP binding"/>
    <property type="evidence" value="ECO:0007669"/>
    <property type="project" value="UniProtKB-KW"/>
</dbReference>
<feature type="transmembrane region" description="Helical" evidence="9">
    <location>
        <begin position="34"/>
        <end position="53"/>
    </location>
</feature>